<sequence length="134" mass="14191">MSDGEVFAVTVPEELGEHLFAEGFEEAFVWRGPGPDTVSGTLEFVGSAVSLGANAVAVLVGVAQLRALAASARAWLRRRRAAGADSVRLELAVRRGPTVARYLVEVTGEPDDAEVRRFTEAVAGMLSPAGDRRP</sequence>
<evidence type="ECO:0000313" key="3">
    <source>
        <dbReference type="Proteomes" id="UP000611640"/>
    </source>
</evidence>
<dbReference type="AlphaFoldDB" id="A0A7R7DLD9"/>
<reference evidence="2 3" key="1">
    <citation type="submission" date="2020-08" db="EMBL/GenBank/DDBJ databases">
        <title>Whole genome shotgun sequence of Actinocatenispora thailandica NBRC 105041.</title>
        <authorList>
            <person name="Komaki H."/>
            <person name="Tamura T."/>
        </authorList>
    </citation>
    <scope>NUCLEOTIDE SEQUENCE [LARGE SCALE GENOMIC DNA]</scope>
    <source>
        <strain evidence="2 3">NBRC 105041</strain>
    </source>
</reference>
<name>A0A7R7DLD9_9ACTN</name>
<dbReference type="KEGG" id="atl:Athai_10000"/>
<dbReference type="RefSeq" id="WP_203960375.1">
    <property type="nucleotide sequence ID" value="NZ_AP023355.1"/>
</dbReference>
<dbReference type="EMBL" id="AP023355">
    <property type="protein sequence ID" value="BCJ33497.1"/>
    <property type="molecule type" value="Genomic_DNA"/>
</dbReference>
<accession>A0A7R7DLD9</accession>
<protein>
    <submittedName>
        <fullName evidence="2">Uncharacterized protein</fullName>
    </submittedName>
</protein>
<keyword evidence="3" id="KW-1185">Reference proteome</keyword>
<proteinExistence type="predicted"/>
<keyword evidence="1" id="KW-0472">Membrane</keyword>
<evidence type="ECO:0000313" key="2">
    <source>
        <dbReference type="EMBL" id="BCJ33497.1"/>
    </source>
</evidence>
<keyword evidence="1" id="KW-1133">Transmembrane helix</keyword>
<feature type="transmembrane region" description="Helical" evidence="1">
    <location>
        <begin position="44"/>
        <end position="69"/>
    </location>
</feature>
<evidence type="ECO:0000256" key="1">
    <source>
        <dbReference type="SAM" id="Phobius"/>
    </source>
</evidence>
<dbReference type="Proteomes" id="UP000611640">
    <property type="component" value="Chromosome"/>
</dbReference>
<organism evidence="2 3">
    <name type="scientific">Actinocatenispora thailandica</name>
    <dbReference type="NCBI Taxonomy" id="227318"/>
    <lineage>
        <taxon>Bacteria</taxon>
        <taxon>Bacillati</taxon>
        <taxon>Actinomycetota</taxon>
        <taxon>Actinomycetes</taxon>
        <taxon>Micromonosporales</taxon>
        <taxon>Micromonosporaceae</taxon>
        <taxon>Actinocatenispora</taxon>
    </lineage>
</organism>
<gene>
    <name evidence="2" type="ORF">Athai_10000</name>
</gene>
<keyword evidence="1" id="KW-0812">Transmembrane</keyword>